<dbReference type="InterPro" id="IPR002528">
    <property type="entry name" value="MATE_fam"/>
</dbReference>
<dbReference type="EMBL" id="AP014685">
    <property type="protein sequence ID" value="BAR54942.1"/>
    <property type="molecule type" value="Genomic_DNA"/>
</dbReference>
<dbReference type="GO" id="GO:0042910">
    <property type="term" value="F:xenobiotic transmembrane transporter activity"/>
    <property type="evidence" value="ECO:0007669"/>
    <property type="project" value="InterPro"/>
</dbReference>
<dbReference type="InterPro" id="IPR052031">
    <property type="entry name" value="Membrane_Transporter-Flippase"/>
</dbReference>
<evidence type="ECO:0000256" key="6">
    <source>
        <dbReference type="ARBA" id="ARBA00023136"/>
    </source>
</evidence>
<evidence type="ECO:0000256" key="1">
    <source>
        <dbReference type="ARBA" id="ARBA00004651"/>
    </source>
</evidence>
<evidence type="ECO:0000313" key="9">
    <source>
        <dbReference type="Proteomes" id="UP000063308"/>
    </source>
</evidence>
<comment type="subcellular location">
    <subcellularLocation>
        <location evidence="1">Cell membrane</location>
        <topology evidence="1">Multi-pass membrane protein</topology>
    </subcellularLocation>
</comment>
<feature type="transmembrane region" description="Helical" evidence="7">
    <location>
        <begin position="94"/>
        <end position="113"/>
    </location>
</feature>
<feature type="transmembrane region" description="Helical" evidence="7">
    <location>
        <begin position="119"/>
        <end position="139"/>
    </location>
</feature>
<keyword evidence="6 7" id="KW-0472">Membrane</keyword>
<sequence length="147" mass="14919">MVGVNMGAGQTARARRIGWISGIVGMVMTGTIGLLVAIFPTAWLNLFSRDAEVVSEGMTYLRIVAPAYAALGFGFVTSFAAQGTGRAMGPLASSIARILIAAGGGWIAVASFGAGMAGLATMVAVALAAYAAICALVMLSPSTWRSE</sequence>
<keyword evidence="2" id="KW-0813">Transport</keyword>
<gene>
    <name evidence="8" type="ORF">NK6_1758</name>
</gene>
<evidence type="ECO:0000256" key="4">
    <source>
        <dbReference type="ARBA" id="ARBA00022692"/>
    </source>
</evidence>
<protein>
    <submittedName>
        <fullName evidence="8">Cation efflux system protein</fullName>
    </submittedName>
</protein>
<evidence type="ECO:0000313" key="8">
    <source>
        <dbReference type="EMBL" id="BAR54942.1"/>
    </source>
</evidence>
<dbReference type="GO" id="GO:0015297">
    <property type="term" value="F:antiporter activity"/>
    <property type="evidence" value="ECO:0007669"/>
    <property type="project" value="InterPro"/>
</dbReference>
<feature type="transmembrane region" description="Helical" evidence="7">
    <location>
        <begin position="20"/>
        <end position="43"/>
    </location>
</feature>
<proteinExistence type="predicted"/>
<organism evidence="8 9">
    <name type="scientific">Bradyrhizobium diazoefficiens</name>
    <dbReference type="NCBI Taxonomy" id="1355477"/>
    <lineage>
        <taxon>Bacteria</taxon>
        <taxon>Pseudomonadati</taxon>
        <taxon>Pseudomonadota</taxon>
        <taxon>Alphaproteobacteria</taxon>
        <taxon>Hyphomicrobiales</taxon>
        <taxon>Nitrobacteraceae</taxon>
        <taxon>Bradyrhizobium</taxon>
    </lineage>
</organism>
<keyword evidence="3" id="KW-1003">Cell membrane</keyword>
<feature type="transmembrane region" description="Helical" evidence="7">
    <location>
        <begin position="63"/>
        <end position="82"/>
    </location>
</feature>
<dbReference type="AlphaFoldDB" id="A0A0E4BLQ8"/>
<dbReference type="Proteomes" id="UP000063308">
    <property type="component" value="Chromosome"/>
</dbReference>
<evidence type="ECO:0000256" key="5">
    <source>
        <dbReference type="ARBA" id="ARBA00022989"/>
    </source>
</evidence>
<keyword evidence="5 7" id="KW-1133">Transmembrane helix</keyword>
<name>A0A0E4BLQ8_9BRAD</name>
<dbReference type="PANTHER" id="PTHR43549">
    <property type="entry name" value="MULTIDRUG RESISTANCE PROTEIN YPNP-RELATED"/>
    <property type="match status" value="1"/>
</dbReference>
<keyword evidence="4 7" id="KW-0812">Transmembrane</keyword>
<evidence type="ECO:0000256" key="7">
    <source>
        <dbReference type="SAM" id="Phobius"/>
    </source>
</evidence>
<dbReference type="GO" id="GO:0005886">
    <property type="term" value="C:plasma membrane"/>
    <property type="evidence" value="ECO:0007669"/>
    <property type="project" value="UniProtKB-SubCell"/>
</dbReference>
<evidence type="ECO:0000256" key="2">
    <source>
        <dbReference type="ARBA" id="ARBA00022448"/>
    </source>
</evidence>
<dbReference type="Pfam" id="PF01554">
    <property type="entry name" value="MatE"/>
    <property type="match status" value="1"/>
</dbReference>
<evidence type="ECO:0000256" key="3">
    <source>
        <dbReference type="ARBA" id="ARBA00022475"/>
    </source>
</evidence>
<dbReference type="PANTHER" id="PTHR43549:SF3">
    <property type="entry name" value="MULTIDRUG RESISTANCE PROTEIN YPNP-RELATED"/>
    <property type="match status" value="1"/>
</dbReference>
<reference evidence="8 9" key="1">
    <citation type="submission" date="2014-11" db="EMBL/GenBank/DDBJ databases">
        <title>Symbiosis island explosion on the genome of extra-slow-growing strains of soybean bradyrhizobia with massive insertion sequences.</title>
        <authorList>
            <person name="Iida T."/>
            <person name="Minamisawa K."/>
        </authorList>
    </citation>
    <scope>NUCLEOTIDE SEQUENCE [LARGE SCALE GENOMIC DNA]</scope>
    <source>
        <strain evidence="8 9">NK6</strain>
    </source>
</reference>
<accession>A0A0E4BLQ8</accession>